<keyword evidence="3" id="KW-1185">Reference proteome</keyword>
<feature type="region of interest" description="Disordered" evidence="1">
    <location>
        <begin position="167"/>
        <end position="188"/>
    </location>
</feature>
<feature type="region of interest" description="Disordered" evidence="1">
    <location>
        <begin position="729"/>
        <end position="754"/>
    </location>
</feature>
<feature type="compositionally biased region" description="Polar residues" evidence="1">
    <location>
        <begin position="220"/>
        <end position="230"/>
    </location>
</feature>
<feature type="compositionally biased region" description="Basic and acidic residues" evidence="1">
    <location>
        <begin position="808"/>
        <end position="817"/>
    </location>
</feature>
<dbReference type="EMBL" id="JAKOGI010000077">
    <property type="protein sequence ID" value="KAJ8445505.1"/>
    <property type="molecule type" value="Genomic_DNA"/>
</dbReference>
<sequence length="997" mass="110064">MGTKVQIDNYMPGHCSMRDLSREPNVASWPLFYSDDNLPNGQFYYGFLSKPSTDLRLGYDKDVVKQTMLEHEAIFKKQVYELHRLYRVQRDLMDEVRRKEPFLRQVPYEASSSSSPVPSQMQYEDLQTWNGANPSLASSICGRPPYSGADTTAHSSPYSAKGKNIQAGPSPFQNCYSPRNSEVSESRPTKFRRRMLDLQLPADEYIDTDEVEQYGDTKVSDNTIPSQNKNRPLGSDLGKSKVLADLNEPLHVEETTVVSSVDLLGEAGSRRDIQCSYLSNTFLRSSKDVPQNSRHRSLNGALSNSPLENGQKSQDWFCYALDSEQHKGGFRSINQGIHEQKLIIPSQTIQIPLDQPPAFLTGDHTKGDLWKAKYGGTVEKSDRSYSLSSYGMPEQTRLSHLPSQPSFFHHSDFGKSWDQCASSGDKLSSCLNQRSIQIQTTPFLTSATLSKSPLSSDQNNNFFGTKWNLNSIPGASAPFGSEPSLRSGFYHGSSASFREPPVHFSPAGFDYTHCNYRDKDLPLKDVNLNVAIPNGVSNDHSGNKSEDPLILLPWLRRKASGHDNSDNSRKGLSALESAQVGGLPFATSSSTCEVKPEKPESNGCLGSKRILGVPIFESPSLQKENSMIINPSAVGHQSGNKEVESSRKRVVFDMNVPCDPEPTDSETASEDVVIIEKKMQTESATLRSHFDLNSCITEEETPCGTSLLGNSACIKRGTGIDLEAPVIIESDEEPFIKEPEKQPEREDDSEPELAKSAAEAIIAISSSVNLNPPEGEATCLPAEATLEDALHWFVDIACSSGNDLESQQARDEGDRSGDNGGCSPRVLDDFESMTLSLKECSAEEYFPKPSFPEIPNIEETRTCLLTARTRKGQARRGRQRRDFQRDILPGLASLSRHEVTEDLQTFGGLMRATGHPWHSGPNRRNATRNGCGRGRRRSVVAALPPATVIPTPLKQQSSSNAEVGLEDRSLTGWGKTTRRPRRQRCPAGNPPVPVPLS</sequence>
<dbReference type="PANTHER" id="PTHR33167">
    <property type="entry name" value="TRANSCRIPTION FACTOR, PUTATIVE (DUF863)-RELATED"/>
    <property type="match status" value="1"/>
</dbReference>
<dbReference type="OrthoDB" id="630817at2759"/>
<protein>
    <submittedName>
        <fullName evidence="2">Uncharacterized protein</fullName>
    </submittedName>
</protein>
<feature type="compositionally biased region" description="Polar residues" evidence="1">
    <location>
        <begin position="171"/>
        <end position="181"/>
    </location>
</feature>
<dbReference type="Proteomes" id="UP001153076">
    <property type="component" value="Unassembled WGS sequence"/>
</dbReference>
<feature type="region of interest" description="Disordered" evidence="1">
    <location>
        <begin position="207"/>
        <end position="237"/>
    </location>
</feature>
<feature type="region of interest" description="Disordered" evidence="1">
    <location>
        <begin position="804"/>
        <end position="825"/>
    </location>
</feature>
<feature type="compositionally biased region" description="Basic and acidic residues" evidence="1">
    <location>
        <begin position="734"/>
        <end position="744"/>
    </location>
</feature>
<comment type="caution">
    <text evidence="2">The sequence shown here is derived from an EMBL/GenBank/DDBJ whole genome shotgun (WGS) entry which is preliminary data.</text>
</comment>
<gene>
    <name evidence="2" type="ORF">Cgig2_031318</name>
</gene>
<feature type="compositionally biased region" description="Pro residues" evidence="1">
    <location>
        <begin position="988"/>
        <end position="997"/>
    </location>
</feature>
<dbReference type="AlphaFoldDB" id="A0A9Q1KKX5"/>
<feature type="region of interest" description="Disordered" evidence="1">
    <location>
        <begin position="287"/>
        <end position="307"/>
    </location>
</feature>
<reference evidence="2" key="1">
    <citation type="submission" date="2022-04" db="EMBL/GenBank/DDBJ databases">
        <title>Carnegiea gigantea Genome sequencing and assembly v2.</title>
        <authorList>
            <person name="Copetti D."/>
            <person name="Sanderson M.J."/>
            <person name="Burquez A."/>
            <person name="Wojciechowski M.F."/>
        </authorList>
    </citation>
    <scope>NUCLEOTIDE SEQUENCE</scope>
    <source>
        <strain evidence="2">SGP5-SGP5p</strain>
        <tissue evidence="2">Aerial part</tissue>
    </source>
</reference>
<dbReference type="PANTHER" id="PTHR33167:SF4">
    <property type="entry name" value="TRANSCRIPTION FACTOR, PUTATIVE (DUF863)-RELATED"/>
    <property type="match status" value="1"/>
</dbReference>
<feature type="region of interest" description="Disordered" evidence="1">
    <location>
        <begin position="950"/>
        <end position="997"/>
    </location>
</feature>
<dbReference type="Pfam" id="PF05904">
    <property type="entry name" value="DUF863"/>
    <property type="match status" value="2"/>
</dbReference>
<dbReference type="InterPro" id="IPR008581">
    <property type="entry name" value="DUF863_pln"/>
</dbReference>
<evidence type="ECO:0000313" key="2">
    <source>
        <dbReference type="EMBL" id="KAJ8445505.1"/>
    </source>
</evidence>
<accession>A0A9Q1KKX5</accession>
<evidence type="ECO:0000313" key="3">
    <source>
        <dbReference type="Proteomes" id="UP001153076"/>
    </source>
</evidence>
<organism evidence="2 3">
    <name type="scientific">Carnegiea gigantea</name>
    <dbReference type="NCBI Taxonomy" id="171969"/>
    <lineage>
        <taxon>Eukaryota</taxon>
        <taxon>Viridiplantae</taxon>
        <taxon>Streptophyta</taxon>
        <taxon>Embryophyta</taxon>
        <taxon>Tracheophyta</taxon>
        <taxon>Spermatophyta</taxon>
        <taxon>Magnoliopsida</taxon>
        <taxon>eudicotyledons</taxon>
        <taxon>Gunneridae</taxon>
        <taxon>Pentapetalae</taxon>
        <taxon>Caryophyllales</taxon>
        <taxon>Cactineae</taxon>
        <taxon>Cactaceae</taxon>
        <taxon>Cactoideae</taxon>
        <taxon>Echinocereeae</taxon>
        <taxon>Carnegiea</taxon>
    </lineage>
</organism>
<proteinExistence type="predicted"/>
<name>A0A9Q1KKX5_9CARY</name>
<evidence type="ECO:0000256" key="1">
    <source>
        <dbReference type="SAM" id="MobiDB-lite"/>
    </source>
</evidence>
<feature type="region of interest" description="Disordered" evidence="1">
    <location>
        <begin position="912"/>
        <end position="935"/>
    </location>
</feature>